<dbReference type="GO" id="GO:0016787">
    <property type="term" value="F:hydrolase activity"/>
    <property type="evidence" value="ECO:0007669"/>
    <property type="project" value="UniProtKB-KW"/>
</dbReference>
<dbReference type="EMBL" id="BJVI01000042">
    <property type="protein sequence ID" value="GEL19635.1"/>
    <property type="molecule type" value="Genomic_DNA"/>
</dbReference>
<keyword evidence="4" id="KW-1185">Reference proteome</keyword>
<dbReference type="PANTHER" id="PTHR43329">
    <property type="entry name" value="EPOXIDE HYDROLASE"/>
    <property type="match status" value="1"/>
</dbReference>
<feature type="domain" description="AB hydrolase-1" evidence="2">
    <location>
        <begin position="27"/>
        <end position="272"/>
    </location>
</feature>
<dbReference type="OrthoDB" id="9812774at2"/>
<evidence type="ECO:0000256" key="1">
    <source>
        <dbReference type="ARBA" id="ARBA00022801"/>
    </source>
</evidence>
<dbReference type="InterPro" id="IPR029058">
    <property type="entry name" value="AB_hydrolase_fold"/>
</dbReference>
<protein>
    <submittedName>
        <fullName evidence="3">Fluoroacetate dehalogenase</fullName>
    </submittedName>
</protein>
<evidence type="ECO:0000313" key="3">
    <source>
        <dbReference type="EMBL" id="GEL19635.1"/>
    </source>
</evidence>
<proteinExistence type="predicted"/>
<sequence length="288" mass="31859">MFAGFHPHDVEVEGAVIRARVGGDGTPLLLLHGYPQTHAMWHPVAAQLARTHTVVATDLRGYGDSKAHNEDFTFRTMANDQVRVMDRLGFATFDVVAHDRGARTAHRMALDHPRRVASVALLDILPTLDVWRLMDSWLALRYYHWLFLAQPGDMPRRMICHDPVLFLHAALGGLGGPLDVFAPEALAAYEEAARNPEVVKAWCLDYTAAAGPDREHDEADRGRTIDVPALILWGTRGVVGAQCDPLDAWRAHFPRAIGRSIDAGHFLVEERPDEVLAAVTEHLDGAAR</sequence>
<accession>A0A511D4D1</accession>
<dbReference type="STRING" id="1123024.GCA_000423625_04302"/>
<dbReference type="AlphaFoldDB" id="A0A511D4D1"/>
<organism evidence="3 4">
    <name type="scientific">Pseudonocardia asaccharolytica DSM 44247 = NBRC 16224</name>
    <dbReference type="NCBI Taxonomy" id="1123024"/>
    <lineage>
        <taxon>Bacteria</taxon>
        <taxon>Bacillati</taxon>
        <taxon>Actinomycetota</taxon>
        <taxon>Actinomycetes</taxon>
        <taxon>Pseudonocardiales</taxon>
        <taxon>Pseudonocardiaceae</taxon>
        <taxon>Pseudonocardia</taxon>
    </lineage>
</organism>
<dbReference type="SUPFAM" id="SSF53474">
    <property type="entry name" value="alpha/beta-Hydrolases"/>
    <property type="match status" value="1"/>
</dbReference>
<comment type="caution">
    <text evidence="3">The sequence shown here is derived from an EMBL/GenBank/DDBJ whole genome shotgun (WGS) entry which is preliminary data.</text>
</comment>
<keyword evidence="1" id="KW-0378">Hydrolase</keyword>
<gene>
    <name evidence="3" type="ORF">PA7_34720</name>
</gene>
<dbReference type="Proteomes" id="UP000321328">
    <property type="component" value="Unassembled WGS sequence"/>
</dbReference>
<dbReference type="Pfam" id="PF00561">
    <property type="entry name" value="Abhydrolase_1"/>
    <property type="match status" value="1"/>
</dbReference>
<dbReference type="InterPro" id="IPR000073">
    <property type="entry name" value="AB_hydrolase_1"/>
</dbReference>
<dbReference type="Gene3D" id="3.40.50.1820">
    <property type="entry name" value="alpha/beta hydrolase"/>
    <property type="match status" value="1"/>
</dbReference>
<name>A0A511D4D1_9PSEU</name>
<evidence type="ECO:0000259" key="2">
    <source>
        <dbReference type="Pfam" id="PF00561"/>
    </source>
</evidence>
<dbReference type="InterPro" id="IPR000639">
    <property type="entry name" value="Epox_hydrolase-like"/>
</dbReference>
<reference evidence="3 4" key="1">
    <citation type="submission" date="2019-07" db="EMBL/GenBank/DDBJ databases">
        <title>Whole genome shotgun sequence of Pseudonocardia asaccharolytica NBRC 16224.</title>
        <authorList>
            <person name="Hosoyama A."/>
            <person name="Uohara A."/>
            <person name="Ohji S."/>
            <person name="Ichikawa N."/>
        </authorList>
    </citation>
    <scope>NUCLEOTIDE SEQUENCE [LARGE SCALE GENOMIC DNA]</scope>
    <source>
        <strain evidence="3 4">NBRC 16224</strain>
    </source>
</reference>
<dbReference type="PRINTS" id="PR00412">
    <property type="entry name" value="EPOXHYDRLASE"/>
</dbReference>
<evidence type="ECO:0000313" key="4">
    <source>
        <dbReference type="Proteomes" id="UP000321328"/>
    </source>
</evidence>
<dbReference type="RefSeq" id="WP_028932170.1">
    <property type="nucleotide sequence ID" value="NZ_BJVI01000042.1"/>
</dbReference>